<dbReference type="Pfam" id="PF25023">
    <property type="entry name" value="TEN_YD-shell"/>
    <property type="match status" value="1"/>
</dbReference>
<feature type="region of interest" description="Disordered" evidence="2">
    <location>
        <begin position="914"/>
        <end position="934"/>
    </location>
</feature>
<dbReference type="NCBIfam" id="TIGR03696">
    <property type="entry name" value="Rhs_assc_core"/>
    <property type="match status" value="1"/>
</dbReference>
<comment type="caution">
    <text evidence="5">The sequence shown here is derived from an EMBL/GenBank/DDBJ whole genome shotgun (WGS) entry which is preliminary data.</text>
</comment>
<dbReference type="EMBL" id="JBFAIH010000001">
    <property type="protein sequence ID" value="MEV0361146.1"/>
    <property type="molecule type" value="Genomic_DNA"/>
</dbReference>
<dbReference type="PRINTS" id="PR00394">
    <property type="entry name" value="RHSPROTEIN"/>
</dbReference>
<evidence type="ECO:0000259" key="3">
    <source>
        <dbReference type="Pfam" id="PF20148"/>
    </source>
</evidence>
<evidence type="ECO:0000313" key="6">
    <source>
        <dbReference type="Proteomes" id="UP001551658"/>
    </source>
</evidence>
<dbReference type="InterPro" id="IPR006530">
    <property type="entry name" value="YD"/>
</dbReference>
<name>A0ABV3F0F4_9NOCA</name>
<proteinExistence type="predicted"/>
<dbReference type="Proteomes" id="UP001551658">
    <property type="component" value="Unassembled WGS sequence"/>
</dbReference>
<dbReference type="InterPro" id="IPR022385">
    <property type="entry name" value="Rhs_assc_core"/>
</dbReference>
<keyword evidence="1" id="KW-0677">Repeat</keyword>
<dbReference type="InterPro" id="IPR045351">
    <property type="entry name" value="DUF6531"/>
</dbReference>
<organism evidence="5 6">
    <name type="scientific">Nocardia fusca</name>
    <dbReference type="NCBI Taxonomy" id="941183"/>
    <lineage>
        <taxon>Bacteria</taxon>
        <taxon>Bacillati</taxon>
        <taxon>Actinomycetota</taxon>
        <taxon>Actinomycetes</taxon>
        <taxon>Mycobacteriales</taxon>
        <taxon>Nocardiaceae</taxon>
        <taxon>Nocardia</taxon>
    </lineage>
</organism>
<keyword evidence="6" id="KW-1185">Reference proteome</keyword>
<protein>
    <submittedName>
        <fullName evidence="5">DUF6531 domain-containing protein</fullName>
    </submittedName>
</protein>
<dbReference type="PANTHER" id="PTHR32305">
    <property type="match status" value="1"/>
</dbReference>
<dbReference type="Gene3D" id="2.180.10.10">
    <property type="entry name" value="RHS repeat-associated core"/>
    <property type="match status" value="2"/>
</dbReference>
<evidence type="ECO:0000259" key="4">
    <source>
        <dbReference type="Pfam" id="PF25023"/>
    </source>
</evidence>
<feature type="domain" description="DUF6531" evidence="3">
    <location>
        <begin position="114"/>
        <end position="185"/>
    </location>
</feature>
<dbReference type="RefSeq" id="WP_357971706.1">
    <property type="nucleotide sequence ID" value="NZ_JBFAIH010000001.1"/>
</dbReference>
<dbReference type="NCBIfam" id="TIGR01643">
    <property type="entry name" value="YD_repeat_2x"/>
    <property type="match status" value="7"/>
</dbReference>
<dbReference type="Pfam" id="PF05593">
    <property type="entry name" value="RHS_repeat"/>
    <property type="match status" value="7"/>
</dbReference>
<evidence type="ECO:0000313" key="5">
    <source>
        <dbReference type="EMBL" id="MEV0361146.1"/>
    </source>
</evidence>
<dbReference type="Pfam" id="PF20148">
    <property type="entry name" value="DUF6531"/>
    <property type="match status" value="1"/>
</dbReference>
<reference evidence="5 6" key="1">
    <citation type="submission" date="2024-06" db="EMBL/GenBank/DDBJ databases">
        <title>The Natural Products Discovery Center: Release of the First 8490 Sequenced Strains for Exploring Actinobacteria Biosynthetic Diversity.</title>
        <authorList>
            <person name="Kalkreuter E."/>
            <person name="Kautsar S.A."/>
            <person name="Yang D."/>
            <person name="Bader C.D."/>
            <person name="Teijaro C.N."/>
            <person name="Fluegel L."/>
            <person name="Davis C.M."/>
            <person name="Simpson J.R."/>
            <person name="Lauterbach L."/>
            <person name="Steele A.D."/>
            <person name="Gui C."/>
            <person name="Meng S."/>
            <person name="Li G."/>
            <person name="Viehrig K."/>
            <person name="Ye F."/>
            <person name="Su P."/>
            <person name="Kiefer A.F."/>
            <person name="Nichols A."/>
            <person name="Cepeda A.J."/>
            <person name="Yan W."/>
            <person name="Fan B."/>
            <person name="Jiang Y."/>
            <person name="Adhikari A."/>
            <person name="Zheng C.-J."/>
            <person name="Schuster L."/>
            <person name="Cowan T.M."/>
            <person name="Smanski M.J."/>
            <person name="Chevrette M.G."/>
            <person name="De Carvalho L.P.S."/>
            <person name="Shen B."/>
        </authorList>
    </citation>
    <scope>NUCLEOTIDE SEQUENCE [LARGE SCALE GENOMIC DNA]</scope>
    <source>
        <strain evidence="5 6">NPDC050671</strain>
    </source>
</reference>
<dbReference type="PANTHER" id="PTHR32305:SF15">
    <property type="entry name" value="PROTEIN RHSA-RELATED"/>
    <property type="match status" value="1"/>
</dbReference>
<accession>A0ABV3F0F4</accession>
<dbReference type="InterPro" id="IPR050708">
    <property type="entry name" value="T6SS_VgrG/RHS"/>
</dbReference>
<feature type="domain" description="Teneurin-like YD-shell" evidence="4">
    <location>
        <begin position="869"/>
        <end position="1138"/>
    </location>
</feature>
<evidence type="ECO:0000256" key="1">
    <source>
        <dbReference type="ARBA" id="ARBA00022737"/>
    </source>
</evidence>
<dbReference type="InterPro" id="IPR031325">
    <property type="entry name" value="RHS_repeat"/>
</dbReference>
<evidence type="ECO:0000256" key="2">
    <source>
        <dbReference type="SAM" id="MobiDB-lite"/>
    </source>
</evidence>
<dbReference type="InterPro" id="IPR056823">
    <property type="entry name" value="TEN-like_YD-shell"/>
</dbReference>
<gene>
    <name evidence="5" type="ORF">AB0H72_00445</name>
</gene>
<sequence length="1303" mass="143155">MSVSKRLVVAAGQRLGGIARNIADGWSRHSPNHDNALQVAAKTHIDAETRATAGVRGATPAPPLDTPRMLGTESRSAQRNAIDRATADRGVAHTALTNRSEMNRTADQVTVCNDPVDVATGEFVLPATDLGLPGVLPLVLRRRHRSGYRFGRWFGPSWSATIDMRVVVDAGTLTFVGEDGLLLVYSHPEQNRPVLPINGGPQWPLAAGTAGGYVVTDPDRELSWHFAVREPGTVDRQHGGYVLSAICDRYDNRIRFHYDQDGTPVAIDHSGGYRVRIDAENGRVVALRVLGRAPAEDSVDTVREFRYRAGRLASVRNAVGAVTRYTYDAEQRMTSWTDSNGNRMSNTYDGSGRVVAQHGSSGILDARFEYSTDPERGLRRTVHIDSAGAATEYSFDRAFRLCERIDPVGGRNLTEYTDDGRPVRLVAADGAATTYRYDADGNPVEIVRPDGLPVRITYTDRQRVAAIIEADGASHLREWDRAGDLAAMTTPDGRRTEYSHHRSGAVATVTESTGARTRIEVDAAGLPVRVTDADGAVTTVARDHFGRPVTVTDALGGVTTYIWSGGDRLVGRVDPDGHGERWAFDGEGNLTEHTDRAGNRTRFDHGAFDLLRSRTGPDGATTRYTWDTQRRLVEVTSPLGDTWHYTHDAAGRCIGETDYSGALTVYTRDPCGRVATVTTATGVTRTHRYDVLGRATEVVADTGEWRRYTYDAAGRMTTAVSGLHDSVTHTVRFAHARDGRLLAQQVDDRAPSTFEYDRHGRRVTYSAPSGVVTGWQYDAAGRVTGMRSDGRRLDFSYDRLGRHTGWRTGALTVDRVYSGVGHTIAQIVGTAATGPDDGAPIRRDDYVWRPDGYPLEQATVEGHGAPVRREYTLDEIGRVTDIVSGDRVLEQYRYDRLGNILSAGVNGATGGTPAAVISTGSTDAPDPSSGRDRREYRRNTLVRRDRTRFHYDAAGRLVRSSTSRPTRTPDIRHYRYDAFDQLTELRTPAGDRWCYTYDALGRRTAKQRLADDETVLEKTEYTWDGNRVTEQTTEDTTTHWSYRPGTHIPLTQIIDQDGAEREFAAIVTDLVGAPIRLLTATGQVAAGVTHTLWGETTWSGGRHSLLRFPGQLYDPESGLHYNLHRMYDPATGRYLTRDPLGLGPAPNPVAYPHNPLTWCDPMGLVPTGCEPARTHRDFAHGTSADHAEYIMLYGLNAQVARTASAGGAVSRPGAFFTHEVDSGKSPGFQAAYEWGLRHSTATSPSTVLVGRLPESTYQNLVERGLVTVRPVGHGVPDETIFNPWSFHVLNDQMEWIAKVTPET</sequence>